<dbReference type="InterPro" id="IPR008965">
    <property type="entry name" value="CBM2/CBM3_carb-bd_dom_sf"/>
</dbReference>
<evidence type="ECO:0000256" key="11">
    <source>
        <dbReference type="SAM" id="SignalP"/>
    </source>
</evidence>
<protein>
    <recommendedName>
        <fullName evidence="12">CBM2 domain-containing protein</fullName>
    </recommendedName>
</protein>
<feature type="region of interest" description="Disordered" evidence="10">
    <location>
        <begin position="302"/>
        <end position="324"/>
    </location>
</feature>
<dbReference type="PANTHER" id="PTHR38050">
    <property type="match status" value="1"/>
</dbReference>
<feature type="chain" id="PRO_5046774919" description="CBM2 domain-containing protein" evidence="11">
    <location>
        <begin position="28"/>
        <end position="430"/>
    </location>
</feature>
<dbReference type="SUPFAM" id="SSF49384">
    <property type="entry name" value="Carbohydrate-binding domain"/>
    <property type="match status" value="1"/>
</dbReference>
<evidence type="ECO:0000313" key="13">
    <source>
        <dbReference type="EMBL" id="GAA3661512.1"/>
    </source>
</evidence>
<organism evidence="13 14">
    <name type="scientific">Lentzea roselyniae</name>
    <dbReference type="NCBI Taxonomy" id="531940"/>
    <lineage>
        <taxon>Bacteria</taxon>
        <taxon>Bacillati</taxon>
        <taxon>Actinomycetota</taxon>
        <taxon>Actinomycetes</taxon>
        <taxon>Pseudonocardiales</taxon>
        <taxon>Pseudonocardiaceae</taxon>
        <taxon>Lentzea</taxon>
    </lineage>
</organism>
<evidence type="ECO:0000256" key="2">
    <source>
        <dbReference type="ARBA" id="ARBA00010278"/>
    </source>
</evidence>
<evidence type="ECO:0000256" key="4">
    <source>
        <dbReference type="ARBA" id="ARBA00022651"/>
    </source>
</evidence>
<comment type="caution">
    <text evidence="13">The sequence shown here is derived from an EMBL/GenBank/DDBJ whole genome shotgun (WGS) entry which is preliminary data.</text>
</comment>
<comment type="similarity">
    <text evidence="2">Belongs to the faeC family.</text>
</comment>
<dbReference type="SMART" id="SM00637">
    <property type="entry name" value="CBD_II"/>
    <property type="match status" value="1"/>
</dbReference>
<gene>
    <name evidence="13" type="ORF">GCM10022267_54630</name>
</gene>
<feature type="domain" description="CBM2" evidence="12">
    <location>
        <begin position="320"/>
        <end position="429"/>
    </location>
</feature>
<dbReference type="PROSITE" id="PS51173">
    <property type="entry name" value="CBM2"/>
    <property type="match status" value="1"/>
</dbReference>
<accession>A0ABP7BJV9</accession>
<dbReference type="PANTHER" id="PTHR38050:SF1">
    <property type="entry name" value="FERULOYL ESTERASE C"/>
    <property type="match status" value="1"/>
</dbReference>
<dbReference type="RefSeq" id="WP_346132866.1">
    <property type="nucleotide sequence ID" value="NZ_BAABBE010000016.1"/>
</dbReference>
<evidence type="ECO:0000256" key="9">
    <source>
        <dbReference type="ARBA" id="ARBA00025250"/>
    </source>
</evidence>
<dbReference type="InterPro" id="IPR043595">
    <property type="entry name" value="FaeB/C/D"/>
</dbReference>
<dbReference type="SUPFAM" id="SSF53474">
    <property type="entry name" value="alpha/beta-Hydrolases"/>
    <property type="match status" value="1"/>
</dbReference>
<evidence type="ECO:0000256" key="10">
    <source>
        <dbReference type="SAM" id="MobiDB-lite"/>
    </source>
</evidence>
<evidence type="ECO:0000259" key="12">
    <source>
        <dbReference type="PROSITE" id="PS51173"/>
    </source>
</evidence>
<feature type="compositionally biased region" description="Low complexity" evidence="10">
    <location>
        <begin position="309"/>
        <end position="324"/>
    </location>
</feature>
<keyword evidence="5 11" id="KW-0732">Signal</keyword>
<name>A0ABP7BJV9_9PSEU</name>
<sequence>MSRHRSAIAAAAVSAVVLLGAAGIALGGTTPDHVGTAAATAGCGKPPALASGQHTISSGGQNRSFILRLPPSYDPNRQYRLFVGFHWRGGTANDVDSGGGDGYNWSYYGLRRLSDAAGNGTIFVAPQGNGNGWANPGGQDLTFVDDMLRRLDAGLCLDTTQRYAGGFSYGGGMSYAIACARANVFRAVVVYAGAQLSGCSGGNDPIAYLGIHGISDNVLNISQGRALRDRFVRNNGCTAQNPREPSAGSRTHIVTAYSGCRAGYPVVWAAFDGGHTPGPIDGGGDGWRTWTSGEAWKFITQFGGGGGPTSTTTTTTTTTNPPGDTECRVGARINPWNTGLISYLTITNTGTTPINGWSLVFTLPGGQNITSGWSATYSPTSGEVTARNAAYNGTIAPNASIEIGFQATHTGDSSAPASFSLNGKTCAISS</sequence>
<evidence type="ECO:0000256" key="7">
    <source>
        <dbReference type="ARBA" id="ARBA00023277"/>
    </source>
</evidence>
<comment type="function">
    <text evidence="9">Involved in degradation of plant cell walls. Hydrolyzes the feruloyl-arabinose ester bond in arabinoxylans, and the feruloyl-galactose ester bond in pectin. Active against paranitrophenyl-acetate, methyl ferulate and wheat arabinoxylan.</text>
</comment>
<evidence type="ECO:0000256" key="1">
    <source>
        <dbReference type="ARBA" id="ARBA00004613"/>
    </source>
</evidence>
<comment type="subcellular location">
    <subcellularLocation>
        <location evidence="1">Secreted</location>
    </subcellularLocation>
</comment>
<keyword evidence="14" id="KW-1185">Reference proteome</keyword>
<dbReference type="Gene3D" id="3.40.50.1820">
    <property type="entry name" value="alpha/beta hydrolase"/>
    <property type="match status" value="1"/>
</dbReference>
<evidence type="ECO:0000256" key="6">
    <source>
        <dbReference type="ARBA" id="ARBA00022801"/>
    </source>
</evidence>
<evidence type="ECO:0000256" key="3">
    <source>
        <dbReference type="ARBA" id="ARBA00022525"/>
    </source>
</evidence>
<dbReference type="Proteomes" id="UP001500711">
    <property type="component" value="Unassembled WGS sequence"/>
</dbReference>
<dbReference type="InterPro" id="IPR029058">
    <property type="entry name" value="AB_hydrolase_fold"/>
</dbReference>
<dbReference type="Pfam" id="PF00553">
    <property type="entry name" value="CBM_2"/>
    <property type="match status" value="1"/>
</dbReference>
<reference evidence="14" key="1">
    <citation type="journal article" date="2019" name="Int. J. Syst. Evol. Microbiol.">
        <title>The Global Catalogue of Microorganisms (GCM) 10K type strain sequencing project: providing services to taxonomists for standard genome sequencing and annotation.</title>
        <authorList>
            <consortium name="The Broad Institute Genomics Platform"/>
            <consortium name="The Broad Institute Genome Sequencing Center for Infectious Disease"/>
            <person name="Wu L."/>
            <person name="Ma J."/>
        </authorList>
    </citation>
    <scope>NUCLEOTIDE SEQUENCE [LARGE SCALE GENOMIC DNA]</scope>
    <source>
        <strain evidence="14">JCM 17494</strain>
    </source>
</reference>
<feature type="signal peptide" evidence="11">
    <location>
        <begin position="1"/>
        <end position="27"/>
    </location>
</feature>
<keyword evidence="3" id="KW-0964">Secreted</keyword>
<evidence type="ECO:0000313" key="14">
    <source>
        <dbReference type="Proteomes" id="UP001500711"/>
    </source>
</evidence>
<dbReference type="EMBL" id="BAABBE010000016">
    <property type="protein sequence ID" value="GAA3661512.1"/>
    <property type="molecule type" value="Genomic_DNA"/>
</dbReference>
<keyword evidence="7" id="KW-0119">Carbohydrate metabolism</keyword>
<evidence type="ECO:0000256" key="5">
    <source>
        <dbReference type="ARBA" id="ARBA00022729"/>
    </source>
</evidence>
<dbReference type="Gene3D" id="2.60.40.290">
    <property type="match status" value="1"/>
</dbReference>
<dbReference type="InterPro" id="IPR001919">
    <property type="entry name" value="CBD2"/>
</dbReference>
<keyword evidence="8" id="KW-0624">Polysaccharide degradation</keyword>
<keyword evidence="4" id="KW-0858">Xylan degradation</keyword>
<keyword evidence="6" id="KW-0378">Hydrolase</keyword>
<dbReference type="InterPro" id="IPR012291">
    <property type="entry name" value="CBM2_carb-bd_dom_sf"/>
</dbReference>
<proteinExistence type="inferred from homology"/>
<evidence type="ECO:0000256" key="8">
    <source>
        <dbReference type="ARBA" id="ARBA00023326"/>
    </source>
</evidence>